<feature type="domain" description="CAAX prenyl protease 2/Lysostaphin resistance protein A-like" evidence="2">
    <location>
        <begin position="139"/>
        <end position="228"/>
    </location>
</feature>
<name>A0A7V2AUH7_UNCEI</name>
<dbReference type="PANTHER" id="PTHR36435:SF1">
    <property type="entry name" value="CAAX AMINO TERMINAL PROTEASE FAMILY PROTEIN"/>
    <property type="match status" value="1"/>
</dbReference>
<feature type="transmembrane region" description="Helical" evidence="1">
    <location>
        <begin position="208"/>
        <end position="231"/>
    </location>
</feature>
<dbReference type="EMBL" id="DSEC01000243">
    <property type="protein sequence ID" value="HER43493.1"/>
    <property type="molecule type" value="Genomic_DNA"/>
</dbReference>
<feature type="transmembrane region" description="Helical" evidence="1">
    <location>
        <begin position="92"/>
        <end position="116"/>
    </location>
</feature>
<keyword evidence="3" id="KW-0378">Hydrolase</keyword>
<dbReference type="Pfam" id="PF02517">
    <property type="entry name" value="Rce1-like"/>
    <property type="match status" value="1"/>
</dbReference>
<dbReference type="GO" id="GO:0004175">
    <property type="term" value="F:endopeptidase activity"/>
    <property type="evidence" value="ECO:0007669"/>
    <property type="project" value="UniProtKB-ARBA"/>
</dbReference>
<keyword evidence="1" id="KW-1133">Transmembrane helix</keyword>
<proteinExistence type="predicted"/>
<dbReference type="GO" id="GO:0008237">
    <property type="term" value="F:metallopeptidase activity"/>
    <property type="evidence" value="ECO:0007669"/>
    <property type="project" value="UniProtKB-KW"/>
</dbReference>
<evidence type="ECO:0000313" key="3">
    <source>
        <dbReference type="EMBL" id="HER43493.1"/>
    </source>
</evidence>
<keyword evidence="3" id="KW-0482">Metalloprotease</keyword>
<dbReference type="InterPro" id="IPR003675">
    <property type="entry name" value="Rce1/LyrA-like_dom"/>
</dbReference>
<feature type="transmembrane region" description="Helical" evidence="1">
    <location>
        <begin position="54"/>
        <end position="72"/>
    </location>
</feature>
<dbReference type="InterPro" id="IPR052710">
    <property type="entry name" value="CAAX_protease"/>
</dbReference>
<organism evidence="3">
    <name type="scientific">Eiseniibacteriota bacterium</name>
    <dbReference type="NCBI Taxonomy" id="2212470"/>
    <lineage>
        <taxon>Bacteria</taxon>
        <taxon>Candidatus Eiseniibacteriota</taxon>
    </lineage>
</organism>
<keyword evidence="1" id="KW-0812">Transmembrane</keyword>
<dbReference type="PANTHER" id="PTHR36435">
    <property type="entry name" value="SLR1288 PROTEIN"/>
    <property type="match status" value="1"/>
</dbReference>
<evidence type="ECO:0000259" key="2">
    <source>
        <dbReference type="Pfam" id="PF02517"/>
    </source>
</evidence>
<feature type="transmembrane region" description="Helical" evidence="1">
    <location>
        <begin position="28"/>
        <end position="49"/>
    </location>
</feature>
<gene>
    <name evidence="3" type="ORF">ENO08_03440</name>
</gene>
<reference evidence="3" key="1">
    <citation type="journal article" date="2020" name="mSystems">
        <title>Genome- and Community-Level Interaction Insights into Carbon Utilization and Element Cycling Functions of Hydrothermarchaeota in Hydrothermal Sediment.</title>
        <authorList>
            <person name="Zhou Z."/>
            <person name="Liu Y."/>
            <person name="Xu W."/>
            <person name="Pan J."/>
            <person name="Luo Z.H."/>
            <person name="Li M."/>
        </authorList>
    </citation>
    <scope>NUCLEOTIDE SEQUENCE [LARGE SCALE GENOMIC DNA]</scope>
    <source>
        <strain evidence="3">SpSt-1233</strain>
    </source>
</reference>
<evidence type="ECO:0000256" key="1">
    <source>
        <dbReference type="SAM" id="Phobius"/>
    </source>
</evidence>
<keyword evidence="1" id="KW-0472">Membrane</keyword>
<sequence>MADEDEYDHRDGQEPQREPGLFGRMNNWFLLIYAFACFLMATSLVGILYLNGNVVMSVILPGIFGYILPLLILTKRYNLSFTGEFRLHRPDAVTAALVILIAAAAIYPVDALSWLFRRGRPVDSDYIEILLAFKPKGAWHFAGMALGLGLAGPLGEELLYRGTVQSVFHRNMTSASAILLSALVFAASHGVLYVIPGVTGLGIVLGYVFYRTGVLTYAVIIHSIFNLFSLYRLSVISEDTIRGFEWTPPDAGWLAGSLAVLAFALALFSRHTAGLRDTDGA</sequence>
<feature type="transmembrane region" description="Helical" evidence="1">
    <location>
        <begin position="175"/>
        <end position="196"/>
    </location>
</feature>
<feature type="transmembrane region" description="Helical" evidence="1">
    <location>
        <begin position="137"/>
        <end position="155"/>
    </location>
</feature>
<accession>A0A7V2AUH7</accession>
<comment type="caution">
    <text evidence="3">The sequence shown here is derived from an EMBL/GenBank/DDBJ whole genome shotgun (WGS) entry which is preliminary data.</text>
</comment>
<keyword evidence="3" id="KW-0645">Protease</keyword>
<dbReference type="AlphaFoldDB" id="A0A7V2AUH7"/>
<dbReference type="Proteomes" id="UP000886069">
    <property type="component" value="Unassembled WGS sequence"/>
</dbReference>
<dbReference type="GO" id="GO:0080120">
    <property type="term" value="P:CAAX-box protein maturation"/>
    <property type="evidence" value="ECO:0007669"/>
    <property type="project" value="UniProtKB-ARBA"/>
</dbReference>
<feature type="transmembrane region" description="Helical" evidence="1">
    <location>
        <begin position="251"/>
        <end position="268"/>
    </location>
</feature>
<protein>
    <submittedName>
        <fullName evidence="3">CPBP family intramembrane metalloprotease</fullName>
    </submittedName>
</protein>